<dbReference type="Gene3D" id="3.40.50.450">
    <property type="match status" value="1"/>
</dbReference>
<name>A0A4Y6PUV5_PERCE</name>
<evidence type="ECO:0000313" key="3">
    <source>
        <dbReference type="EMBL" id="QDG51535.1"/>
    </source>
</evidence>
<keyword evidence="2" id="KW-0378">Hydrolase</keyword>
<dbReference type="PANTHER" id="PTHR31223">
    <property type="entry name" value="LOG FAMILY PROTEIN YJL055W"/>
    <property type="match status" value="1"/>
</dbReference>
<dbReference type="Pfam" id="PF03641">
    <property type="entry name" value="Lysine_decarbox"/>
    <property type="match status" value="1"/>
</dbReference>
<accession>A0A4Y6PUV5</accession>
<dbReference type="EC" id="3.2.2.n1" evidence="2"/>
<organism evidence="3 4">
    <name type="scientific">Persicimonas caeni</name>
    <dbReference type="NCBI Taxonomy" id="2292766"/>
    <lineage>
        <taxon>Bacteria</taxon>
        <taxon>Deltaproteobacteria</taxon>
        <taxon>Bradymonadales</taxon>
        <taxon>Bradymonadaceae</taxon>
        <taxon>Persicimonas</taxon>
    </lineage>
</organism>
<evidence type="ECO:0000256" key="2">
    <source>
        <dbReference type="RuleBase" id="RU363015"/>
    </source>
</evidence>
<dbReference type="SUPFAM" id="SSF102405">
    <property type="entry name" value="MCP/YpsA-like"/>
    <property type="match status" value="1"/>
</dbReference>
<keyword evidence="2" id="KW-0203">Cytokinin biosynthesis</keyword>
<comment type="similarity">
    <text evidence="1 2">Belongs to the LOG family.</text>
</comment>
<dbReference type="AlphaFoldDB" id="A0A4Y6PUV5"/>
<reference evidence="3 4" key="1">
    <citation type="submission" date="2019-06" db="EMBL/GenBank/DDBJ databases">
        <title>Persicimonas caeni gen. nov., sp. nov., a predatory bacterium isolated from solar saltern.</title>
        <authorList>
            <person name="Wang S."/>
        </authorList>
    </citation>
    <scope>NUCLEOTIDE SEQUENCE [LARGE SCALE GENOMIC DNA]</scope>
    <source>
        <strain evidence="3 4">YN101</strain>
    </source>
</reference>
<dbReference type="InterPro" id="IPR031100">
    <property type="entry name" value="LOG_fam"/>
</dbReference>
<dbReference type="GO" id="GO:0009691">
    <property type="term" value="P:cytokinin biosynthetic process"/>
    <property type="evidence" value="ECO:0007669"/>
    <property type="project" value="UniProtKB-UniRule"/>
</dbReference>
<evidence type="ECO:0000313" key="4">
    <source>
        <dbReference type="Proteomes" id="UP000315995"/>
    </source>
</evidence>
<gene>
    <name evidence="3" type="ORF">FIV42_12500</name>
</gene>
<dbReference type="GO" id="GO:0016799">
    <property type="term" value="F:hydrolase activity, hydrolyzing N-glycosyl compounds"/>
    <property type="evidence" value="ECO:0007669"/>
    <property type="project" value="TreeGrafter"/>
</dbReference>
<dbReference type="EMBL" id="CP041186">
    <property type="protein sequence ID" value="QDG51535.1"/>
    <property type="molecule type" value="Genomic_DNA"/>
</dbReference>
<dbReference type="Proteomes" id="UP000315995">
    <property type="component" value="Chromosome"/>
</dbReference>
<dbReference type="PANTHER" id="PTHR31223:SF70">
    <property type="entry name" value="LOG FAMILY PROTEIN YJL055W"/>
    <property type="match status" value="1"/>
</dbReference>
<sequence length="193" mass="20698">MKTICIFCGSSPGNDPVYAQAAQLTGATLAREGFRVVYGGGSVGLMGEVADAALAEGGEVIGVIPTGLNDKERAHSGLTELHVVGSMHERKAMMADLADGFMALPGGMGTLEEFAEIFTWAQLGIHKKPCGLLNVEGYFDPLISYFDHAVAEGFLWEDHRRIILSGDSPDDLIAQLRAYDPPAVKQWIDESET</sequence>
<dbReference type="RefSeq" id="WP_141198015.1">
    <property type="nucleotide sequence ID" value="NZ_CP041186.1"/>
</dbReference>
<protein>
    <recommendedName>
        <fullName evidence="2">Cytokinin riboside 5'-monophosphate phosphoribohydrolase</fullName>
        <ecNumber evidence="2">3.2.2.n1</ecNumber>
    </recommendedName>
</protein>
<dbReference type="NCBIfam" id="TIGR00730">
    <property type="entry name" value="Rossman fold protein, TIGR00730 family"/>
    <property type="match status" value="1"/>
</dbReference>
<dbReference type="GO" id="GO:0005829">
    <property type="term" value="C:cytosol"/>
    <property type="evidence" value="ECO:0007669"/>
    <property type="project" value="TreeGrafter"/>
</dbReference>
<accession>A0A5B8Y9K0</accession>
<evidence type="ECO:0000256" key="1">
    <source>
        <dbReference type="ARBA" id="ARBA00006763"/>
    </source>
</evidence>
<keyword evidence="4" id="KW-1185">Reference proteome</keyword>
<proteinExistence type="inferred from homology"/>
<dbReference type="OrthoDB" id="9801098at2"/>
<dbReference type="InterPro" id="IPR005269">
    <property type="entry name" value="LOG"/>
</dbReference>